<dbReference type="InterPro" id="IPR052022">
    <property type="entry name" value="26kDa_periplasmic_antigen"/>
</dbReference>
<keyword evidence="3" id="KW-1185">Reference proteome</keyword>
<dbReference type="Gene3D" id="3.30.70.2970">
    <property type="entry name" value="Protein of unknown function (DUF541), domain 2"/>
    <property type="match status" value="1"/>
</dbReference>
<protein>
    <recommendedName>
        <fullName evidence="4">26 kDa periplasmic immunogenic protein</fullName>
    </recommendedName>
</protein>
<feature type="chain" id="PRO_5013043316" description="26 kDa periplasmic immunogenic protein" evidence="1">
    <location>
        <begin position="29"/>
        <end position="243"/>
    </location>
</feature>
<evidence type="ECO:0008006" key="4">
    <source>
        <dbReference type="Google" id="ProtNLM"/>
    </source>
</evidence>
<dbReference type="Pfam" id="PF04402">
    <property type="entry name" value="SIMPL"/>
    <property type="match status" value="1"/>
</dbReference>
<dbReference type="OrthoDB" id="9813144at2"/>
<organism evidence="2 3">
    <name type="scientific">Roseivivax lentus</name>
    <dbReference type="NCBI Taxonomy" id="633194"/>
    <lineage>
        <taxon>Bacteria</taxon>
        <taxon>Pseudomonadati</taxon>
        <taxon>Pseudomonadota</taxon>
        <taxon>Alphaproteobacteria</taxon>
        <taxon>Rhodobacterales</taxon>
        <taxon>Roseobacteraceae</taxon>
        <taxon>Roseivivax</taxon>
    </lineage>
</organism>
<proteinExistence type="predicted"/>
<dbReference type="Gene3D" id="3.30.110.170">
    <property type="entry name" value="Protein of unknown function (DUF541), domain 1"/>
    <property type="match status" value="1"/>
</dbReference>
<evidence type="ECO:0000313" key="3">
    <source>
        <dbReference type="Proteomes" id="UP000186684"/>
    </source>
</evidence>
<dbReference type="RefSeq" id="WP_076448896.1">
    <property type="nucleotide sequence ID" value="NZ_FTOQ01000009.1"/>
</dbReference>
<dbReference type="STRING" id="633194.SAMN05421759_10966"/>
<feature type="signal peptide" evidence="1">
    <location>
        <begin position="1"/>
        <end position="28"/>
    </location>
</feature>
<dbReference type="GO" id="GO:0006974">
    <property type="term" value="P:DNA damage response"/>
    <property type="evidence" value="ECO:0007669"/>
    <property type="project" value="TreeGrafter"/>
</dbReference>
<name>A0A1N7NP33_9RHOB</name>
<gene>
    <name evidence="2" type="ORF">SAMN05421759_10966</name>
</gene>
<accession>A0A1N7NP33</accession>
<dbReference type="PANTHER" id="PTHR34387">
    <property type="entry name" value="SLR1258 PROTEIN"/>
    <property type="match status" value="1"/>
</dbReference>
<dbReference type="Proteomes" id="UP000186684">
    <property type="component" value="Unassembled WGS sequence"/>
</dbReference>
<reference evidence="3" key="1">
    <citation type="submission" date="2017-01" db="EMBL/GenBank/DDBJ databases">
        <authorList>
            <person name="Varghese N."/>
            <person name="Submissions S."/>
        </authorList>
    </citation>
    <scope>NUCLEOTIDE SEQUENCE [LARGE SCALE GENOMIC DNA]</scope>
    <source>
        <strain evidence="3">DSM 29430</strain>
    </source>
</reference>
<sequence length="243" mass="24957">MRRLITGILAPLALVATLAAPVAAPAQSADGDADIVARLSVTGRGEAVAVPDMATIRLGVVAQEDTAAAALDATSEVAARIIARLESFEIAARDVQTSGLSLQPVYTRYDRDNGKPPEITGFRASNQVTVRVRDLDVLGDVLGAVTGDGANSLDGLSFGVSDEAPLLDAARRAAVADARAKAELYAEAAGVSLGRVLSIGEQGGGVPMPMPMAEMRMAADSVPIAQGETGYSAQVSVVYEIIQ</sequence>
<dbReference type="InterPro" id="IPR007497">
    <property type="entry name" value="SIMPL/DUF541"/>
</dbReference>
<dbReference type="EMBL" id="FTOQ01000009">
    <property type="protein sequence ID" value="SIS99979.1"/>
    <property type="molecule type" value="Genomic_DNA"/>
</dbReference>
<evidence type="ECO:0000313" key="2">
    <source>
        <dbReference type="EMBL" id="SIS99979.1"/>
    </source>
</evidence>
<evidence type="ECO:0000256" key="1">
    <source>
        <dbReference type="SAM" id="SignalP"/>
    </source>
</evidence>
<dbReference type="AlphaFoldDB" id="A0A1N7NP33"/>
<dbReference type="PANTHER" id="PTHR34387:SF1">
    <property type="entry name" value="PERIPLASMIC IMMUNOGENIC PROTEIN"/>
    <property type="match status" value="1"/>
</dbReference>
<keyword evidence="1" id="KW-0732">Signal</keyword>